<name>A0A412PFE1_9FIRM</name>
<accession>A0A412PFE1</accession>
<protein>
    <submittedName>
        <fullName evidence="2">Uncharacterized protein</fullName>
    </submittedName>
</protein>
<proteinExistence type="predicted"/>
<dbReference type="RefSeq" id="WP_118764838.1">
    <property type="nucleotide sequence ID" value="NZ_CABJCF010000002.1"/>
</dbReference>
<dbReference type="Proteomes" id="UP000284731">
    <property type="component" value="Unassembled WGS sequence"/>
</dbReference>
<organism evidence="2 3">
    <name type="scientific">Solobacterium moorei</name>
    <dbReference type="NCBI Taxonomy" id="102148"/>
    <lineage>
        <taxon>Bacteria</taxon>
        <taxon>Bacillati</taxon>
        <taxon>Bacillota</taxon>
        <taxon>Erysipelotrichia</taxon>
        <taxon>Erysipelotrichales</taxon>
        <taxon>Erysipelotrichaceae</taxon>
        <taxon>Solobacterium</taxon>
    </lineage>
</organism>
<sequence>MDDIKQGFRKYFKAGNRGFIFSMIACIVGIGLMTLPRVMPKLLANENSAVLFNADDSKQDGKYTYIDIIAIDDYSACQGSDYYYLVMDTDHLFNVVKIDQSTYNQMKEQQAYWITCVDDETGELAPKPYRLYGVQKLLTNGCLEAIGASYKKSPVEMHKYVGSYYFSNGVEYDKDTVRILFLVGIVVIFNGAVAAFKLKKKNKNIENTIAYLESTGRLYEAWNELQTYLQTNKDGYCVILDNYVVSKQNGMMRPYEDILWAYRYVMRRNFVVVNQYALCRLVDGGKMELTPPGFSKKGAIEEILNTIAMKNPSVLLGYTTENQRAYNEMTKH</sequence>
<evidence type="ECO:0000313" key="3">
    <source>
        <dbReference type="Proteomes" id="UP000284731"/>
    </source>
</evidence>
<comment type="caution">
    <text evidence="2">The sequence shown here is derived from an EMBL/GenBank/DDBJ whole genome shotgun (WGS) entry which is preliminary data.</text>
</comment>
<evidence type="ECO:0000256" key="1">
    <source>
        <dbReference type="SAM" id="Phobius"/>
    </source>
</evidence>
<feature type="transmembrane region" description="Helical" evidence="1">
    <location>
        <begin position="177"/>
        <end position="196"/>
    </location>
</feature>
<keyword evidence="1" id="KW-0812">Transmembrane</keyword>
<feature type="transmembrane region" description="Helical" evidence="1">
    <location>
        <begin position="20"/>
        <end position="39"/>
    </location>
</feature>
<evidence type="ECO:0000313" key="2">
    <source>
        <dbReference type="EMBL" id="RGT56343.1"/>
    </source>
</evidence>
<keyword evidence="1" id="KW-1133">Transmembrane helix</keyword>
<keyword evidence="1" id="KW-0472">Membrane</keyword>
<dbReference type="AlphaFoldDB" id="A0A412PFE1"/>
<dbReference type="EMBL" id="QRWX01000002">
    <property type="protein sequence ID" value="RGT56343.1"/>
    <property type="molecule type" value="Genomic_DNA"/>
</dbReference>
<reference evidence="2 3" key="1">
    <citation type="submission" date="2018-08" db="EMBL/GenBank/DDBJ databases">
        <title>A genome reference for cultivated species of the human gut microbiota.</title>
        <authorList>
            <person name="Zou Y."/>
            <person name="Xue W."/>
            <person name="Luo G."/>
        </authorList>
    </citation>
    <scope>NUCLEOTIDE SEQUENCE [LARGE SCALE GENOMIC DNA]</scope>
    <source>
        <strain evidence="2 3">AF18-46</strain>
    </source>
</reference>
<gene>
    <name evidence="2" type="ORF">DWX20_05935</name>
</gene>